<keyword evidence="1" id="KW-0732">Signal</keyword>
<name>A0ABP7CAV4_9ACTN</name>
<proteinExistence type="predicted"/>
<gene>
    <name evidence="2" type="ORF">GCM10022224_058200</name>
</gene>
<sequence>MKFTTTSVRPLLAVGAGLAVAGAALLPSLPSHAQAPTRSTTASSAPPQGAYWHTRTLLKRTSPRQLGRGANRYWVVEQHLLEGWTTPEGKSWYGSRQPGAYPKSAADRAAWRRDGSPAQWSRTADGQVVKLSTKPTRGHVTPGVGQTPFMLGGQKLTYDEVQRLPADPDGLKSWLGEAARVAQEMDVDSSVTESLRDLFHRLPAPKEVRAAAYQALLTRPNVRSLGTVKDDAGRTGTAVRIDRPQATGDSAAKEKGVRPKDDHKVWNVLIIDTGTMLLLSESGTVTIDGKEFPNKTYTNLLLQVGWTDAAPAVPALP</sequence>
<evidence type="ECO:0000313" key="3">
    <source>
        <dbReference type="Proteomes" id="UP001500902"/>
    </source>
</evidence>
<dbReference type="EMBL" id="BAAAZP010000102">
    <property type="protein sequence ID" value="GAA3685776.1"/>
    <property type="molecule type" value="Genomic_DNA"/>
</dbReference>
<dbReference type="InterPro" id="IPR006311">
    <property type="entry name" value="TAT_signal"/>
</dbReference>
<dbReference type="PROSITE" id="PS51318">
    <property type="entry name" value="TAT"/>
    <property type="match status" value="1"/>
</dbReference>
<feature type="chain" id="PRO_5046574225" description="CU044_5270 family protein" evidence="1">
    <location>
        <begin position="34"/>
        <end position="317"/>
    </location>
</feature>
<feature type="signal peptide" evidence="1">
    <location>
        <begin position="1"/>
        <end position="33"/>
    </location>
</feature>
<organism evidence="2 3">
    <name type="scientific">Nonomuraea antimicrobica</name>
    <dbReference type="NCBI Taxonomy" id="561173"/>
    <lineage>
        <taxon>Bacteria</taxon>
        <taxon>Bacillati</taxon>
        <taxon>Actinomycetota</taxon>
        <taxon>Actinomycetes</taxon>
        <taxon>Streptosporangiales</taxon>
        <taxon>Streptosporangiaceae</taxon>
        <taxon>Nonomuraea</taxon>
    </lineage>
</organism>
<keyword evidence="3" id="KW-1185">Reference proteome</keyword>
<comment type="caution">
    <text evidence="2">The sequence shown here is derived from an EMBL/GenBank/DDBJ whole genome shotgun (WGS) entry which is preliminary data.</text>
</comment>
<evidence type="ECO:0008006" key="4">
    <source>
        <dbReference type="Google" id="ProtNLM"/>
    </source>
</evidence>
<reference evidence="3" key="1">
    <citation type="journal article" date="2019" name="Int. J. Syst. Evol. Microbiol.">
        <title>The Global Catalogue of Microorganisms (GCM) 10K type strain sequencing project: providing services to taxonomists for standard genome sequencing and annotation.</title>
        <authorList>
            <consortium name="The Broad Institute Genomics Platform"/>
            <consortium name="The Broad Institute Genome Sequencing Center for Infectious Disease"/>
            <person name="Wu L."/>
            <person name="Ma J."/>
        </authorList>
    </citation>
    <scope>NUCLEOTIDE SEQUENCE [LARGE SCALE GENOMIC DNA]</scope>
    <source>
        <strain evidence="3">JCM 16904</strain>
    </source>
</reference>
<protein>
    <recommendedName>
        <fullName evidence="4">CU044_5270 family protein</fullName>
    </recommendedName>
</protein>
<dbReference type="RefSeq" id="WP_344885074.1">
    <property type="nucleotide sequence ID" value="NZ_BAAAZP010000102.1"/>
</dbReference>
<dbReference type="Proteomes" id="UP001500902">
    <property type="component" value="Unassembled WGS sequence"/>
</dbReference>
<evidence type="ECO:0000256" key="1">
    <source>
        <dbReference type="SAM" id="SignalP"/>
    </source>
</evidence>
<evidence type="ECO:0000313" key="2">
    <source>
        <dbReference type="EMBL" id="GAA3685776.1"/>
    </source>
</evidence>
<accession>A0ABP7CAV4</accession>